<organism evidence="1 2">
    <name type="scientific">Clohesyomyces aquaticus</name>
    <dbReference type="NCBI Taxonomy" id="1231657"/>
    <lineage>
        <taxon>Eukaryota</taxon>
        <taxon>Fungi</taxon>
        <taxon>Dikarya</taxon>
        <taxon>Ascomycota</taxon>
        <taxon>Pezizomycotina</taxon>
        <taxon>Dothideomycetes</taxon>
        <taxon>Pleosporomycetidae</taxon>
        <taxon>Pleosporales</taxon>
        <taxon>Lindgomycetaceae</taxon>
        <taxon>Clohesyomyces</taxon>
    </lineage>
</organism>
<proteinExistence type="predicted"/>
<gene>
    <name evidence="1" type="ORF">BCR34DRAFT_89943</name>
</gene>
<dbReference type="EMBL" id="MCFA01000164">
    <property type="protein sequence ID" value="ORY01892.1"/>
    <property type="molecule type" value="Genomic_DNA"/>
</dbReference>
<evidence type="ECO:0000313" key="2">
    <source>
        <dbReference type="Proteomes" id="UP000193144"/>
    </source>
</evidence>
<keyword evidence="2" id="KW-1185">Reference proteome</keyword>
<dbReference type="OrthoDB" id="3789257at2759"/>
<dbReference type="Proteomes" id="UP000193144">
    <property type="component" value="Unassembled WGS sequence"/>
</dbReference>
<evidence type="ECO:0000313" key="1">
    <source>
        <dbReference type="EMBL" id="ORY01892.1"/>
    </source>
</evidence>
<dbReference type="STRING" id="1231657.A0A1Y1YV38"/>
<accession>A0A1Y1YV38</accession>
<dbReference type="AlphaFoldDB" id="A0A1Y1YV38"/>
<sequence>MPSGPRKDCSDWLIGELQLNLQLFDDSTTSLLQSQKKTFDACCALLREHAEVVKNQPRSSRSTRRRARELLMDVFKSLGPEAFLLCASGPSITKLGENASHIRFSTIRNWWDSALRPQGLALVAKELCKDCGIGSLVQLPQKRRVSEGHGANEHGSSKRNMTLIRSHSLSDEMHQEVPELSSNDPTLLATQEQLVLGKASLQGIPKVFNEYMCNAIRRVSVGNDSKAAITMVFPRWVGPVDCLMSLDICTRDVEQLTMALFGVKVEWIEQVLHVVLENGMVLTTETSEVTLKGVEDEAIDKVFGSEIHQAITECGVRRRESTEGKHVTECVSMILTRNGAIISLSLGLEGALQIEKKLYT</sequence>
<reference evidence="1 2" key="1">
    <citation type="submission" date="2016-07" db="EMBL/GenBank/DDBJ databases">
        <title>Pervasive Adenine N6-methylation of Active Genes in Fungi.</title>
        <authorList>
            <consortium name="DOE Joint Genome Institute"/>
            <person name="Mondo S.J."/>
            <person name="Dannebaum R.O."/>
            <person name="Kuo R.C."/>
            <person name="Labutti K."/>
            <person name="Haridas S."/>
            <person name="Kuo A."/>
            <person name="Salamov A."/>
            <person name="Ahrendt S.R."/>
            <person name="Lipzen A."/>
            <person name="Sullivan W."/>
            <person name="Andreopoulos W.B."/>
            <person name="Clum A."/>
            <person name="Lindquist E."/>
            <person name="Daum C."/>
            <person name="Ramamoorthy G.K."/>
            <person name="Gryganskyi A."/>
            <person name="Culley D."/>
            <person name="Magnuson J.K."/>
            <person name="James T.Y."/>
            <person name="O'Malley M.A."/>
            <person name="Stajich J.E."/>
            <person name="Spatafora J.W."/>
            <person name="Visel A."/>
            <person name="Grigoriev I.V."/>
        </authorList>
    </citation>
    <scope>NUCLEOTIDE SEQUENCE [LARGE SCALE GENOMIC DNA]</scope>
    <source>
        <strain evidence="1 2">CBS 115471</strain>
    </source>
</reference>
<comment type="caution">
    <text evidence="1">The sequence shown here is derived from an EMBL/GenBank/DDBJ whole genome shotgun (WGS) entry which is preliminary data.</text>
</comment>
<name>A0A1Y1YV38_9PLEO</name>
<protein>
    <submittedName>
        <fullName evidence="1">Uncharacterized protein</fullName>
    </submittedName>
</protein>